<feature type="coiled-coil region" evidence="1">
    <location>
        <begin position="1"/>
        <end position="57"/>
    </location>
</feature>
<proteinExistence type="predicted"/>
<dbReference type="Proteomes" id="UP001163046">
    <property type="component" value="Unassembled WGS sequence"/>
</dbReference>
<comment type="caution">
    <text evidence="3">The sequence shown here is derived from an EMBL/GenBank/DDBJ whole genome shotgun (WGS) entry which is preliminary data.</text>
</comment>
<organism evidence="3 4">
    <name type="scientific">Desmophyllum pertusum</name>
    <dbReference type="NCBI Taxonomy" id="174260"/>
    <lineage>
        <taxon>Eukaryota</taxon>
        <taxon>Metazoa</taxon>
        <taxon>Cnidaria</taxon>
        <taxon>Anthozoa</taxon>
        <taxon>Hexacorallia</taxon>
        <taxon>Scleractinia</taxon>
        <taxon>Caryophylliina</taxon>
        <taxon>Caryophylliidae</taxon>
        <taxon>Desmophyllum</taxon>
    </lineage>
</organism>
<name>A0A9W9Y9E1_9CNID</name>
<evidence type="ECO:0000313" key="4">
    <source>
        <dbReference type="Proteomes" id="UP001163046"/>
    </source>
</evidence>
<dbReference type="AlphaFoldDB" id="A0A9W9Y9E1"/>
<reference evidence="3" key="1">
    <citation type="submission" date="2023-01" db="EMBL/GenBank/DDBJ databases">
        <title>Genome assembly of the deep-sea coral Lophelia pertusa.</title>
        <authorList>
            <person name="Herrera S."/>
            <person name="Cordes E."/>
        </authorList>
    </citation>
    <scope>NUCLEOTIDE SEQUENCE</scope>
    <source>
        <strain evidence="3">USNM1676648</strain>
        <tissue evidence="3">Polyp</tissue>
    </source>
</reference>
<keyword evidence="1" id="KW-0175">Coiled coil</keyword>
<evidence type="ECO:0000313" key="3">
    <source>
        <dbReference type="EMBL" id="KAJ7326559.1"/>
    </source>
</evidence>
<sequence>MRELNRELEEFQQQQIAHEADFTAEQLMTSEGHTKVVEALKADLVSARKLNQTQQDEIYGLKQGLEEFQQRQVTHEANLTAEQLLVSDGHAKAVAELKADLDAARKLNRTQNEEIDELKQELEEFQQQQIAHEANLTAEQLKISESQKSQKQELKRKTKEIAALKSELEDLQQTNKKQFDEFSRIKHERDELQKTRKRFEENSLADKSKADEASERKIKALEDEVKRKTEEMSKLFTVLDTEQKGREEF</sequence>
<feature type="region of interest" description="Disordered" evidence="2">
    <location>
        <begin position="176"/>
        <end position="220"/>
    </location>
</feature>
<accession>A0A9W9Y9E1</accession>
<keyword evidence="4" id="KW-1185">Reference proteome</keyword>
<gene>
    <name evidence="3" type="ORF">OS493_027505</name>
</gene>
<feature type="compositionally biased region" description="Basic and acidic residues" evidence="2">
    <location>
        <begin position="177"/>
        <end position="220"/>
    </location>
</feature>
<evidence type="ECO:0000256" key="1">
    <source>
        <dbReference type="SAM" id="Coils"/>
    </source>
</evidence>
<dbReference type="EMBL" id="MU827802">
    <property type="protein sequence ID" value="KAJ7326559.1"/>
    <property type="molecule type" value="Genomic_DNA"/>
</dbReference>
<evidence type="ECO:0000256" key="2">
    <source>
        <dbReference type="SAM" id="MobiDB-lite"/>
    </source>
</evidence>
<protein>
    <submittedName>
        <fullName evidence="3">Uncharacterized protein</fullName>
    </submittedName>
</protein>